<dbReference type="AlphaFoldDB" id="A0A194XAS1"/>
<dbReference type="EMBL" id="KQ947415">
    <property type="protein sequence ID" value="KUJ17239.1"/>
    <property type="molecule type" value="Genomic_DNA"/>
</dbReference>
<dbReference type="GeneID" id="28832302"/>
<dbReference type="InParanoid" id="A0A194XAS1"/>
<keyword evidence="4" id="KW-1185">Reference proteome</keyword>
<accession>A0A194XAS1</accession>
<reference evidence="3 4" key="1">
    <citation type="submission" date="2015-10" db="EMBL/GenBank/DDBJ databases">
        <title>Full genome of DAOMC 229536 Phialocephala scopiformis, a fungal endophyte of spruce producing the potent anti-insectan compound rugulosin.</title>
        <authorList>
            <consortium name="DOE Joint Genome Institute"/>
            <person name="Walker A.K."/>
            <person name="Frasz S.L."/>
            <person name="Seifert K.A."/>
            <person name="Miller J.D."/>
            <person name="Mondo S.J."/>
            <person name="Labutti K."/>
            <person name="Lipzen A."/>
            <person name="Dockter R."/>
            <person name="Kennedy M."/>
            <person name="Grigoriev I.V."/>
            <person name="Spatafora J.W."/>
        </authorList>
    </citation>
    <scope>NUCLEOTIDE SEQUENCE [LARGE SCALE GENOMIC DNA]</scope>
    <source>
        <strain evidence="3 4">CBS 120377</strain>
    </source>
</reference>
<feature type="chain" id="PRO_5008268075" evidence="2">
    <location>
        <begin position="20"/>
        <end position="315"/>
    </location>
</feature>
<feature type="compositionally biased region" description="Low complexity" evidence="1">
    <location>
        <begin position="212"/>
        <end position="224"/>
    </location>
</feature>
<dbReference type="RefSeq" id="XP_018071594.1">
    <property type="nucleotide sequence ID" value="XM_018222576.1"/>
</dbReference>
<feature type="signal peptide" evidence="2">
    <location>
        <begin position="1"/>
        <end position="19"/>
    </location>
</feature>
<sequence>MPSLFLQILLLAIAEFTTASPDASGSCDSGFTICAPPGASSAITPQIGSPDFQNLFVDIIQSSLPASKRSLPHFVRSSTSLCCNAHLSCLMMATLALPFCYDKFTTNFFLPDGSTGTVVGGAYKSAGGDVANLETGDYTLVDGQTGNIYSANPAAKPNTATLPMPSQFTASGVGSAIPIASLGSEIILTYTTTLPGTTILASTLPPSTAPGTTSTETIPLPTTTTISATGTSPSLTVGVVTSYSVVDVSPSTIPGSTLSGSTIAATVATITTTEFSALPASSTPSASTTKKNGGTRVSMNDRRCWVIGIVLLLLF</sequence>
<dbReference type="Proteomes" id="UP000070700">
    <property type="component" value="Unassembled WGS sequence"/>
</dbReference>
<dbReference type="OrthoDB" id="3438781at2759"/>
<organism evidence="3 4">
    <name type="scientific">Mollisia scopiformis</name>
    <name type="common">Conifer needle endophyte fungus</name>
    <name type="synonym">Phialocephala scopiformis</name>
    <dbReference type="NCBI Taxonomy" id="149040"/>
    <lineage>
        <taxon>Eukaryota</taxon>
        <taxon>Fungi</taxon>
        <taxon>Dikarya</taxon>
        <taxon>Ascomycota</taxon>
        <taxon>Pezizomycotina</taxon>
        <taxon>Leotiomycetes</taxon>
        <taxon>Helotiales</taxon>
        <taxon>Mollisiaceae</taxon>
        <taxon>Mollisia</taxon>
    </lineage>
</organism>
<proteinExistence type="predicted"/>
<gene>
    <name evidence="3" type="ORF">LY89DRAFT_782408</name>
</gene>
<evidence type="ECO:0000256" key="2">
    <source>
        <dbReference type="SAM" id="SignalP"/>
    </source>
</evidence>
<protein>
    <submittedName>
        <fullName evidence="3">Uncharacterized protein</fullName>
    </submittedName>
</protein>
<dbReference type="KEGG" id="psco:LY89DRAFT_782408"/>
<feature type="region of interest" description="Disordered" evidence="1">
    <location>
        <begin position="204"/>
        <end position="224"/>
    </location>
</feature>
<evidence type="ECO:0000256" key="1">
    <source>
        <dbReference type="SAM" id="MobiDB-lite"/>
    </source>
</evidence>
<name>A0A194XAS1_MOLSC</name>
<evidence type="ECO:0000313" key="3">
    <source>
        <dbReference type="EMBL" id="KUJ17239.1"/>
    </source>
</evidence>
<evidence type="ECO:0000313" key="4">
    <source>
        <dbReference type="Proteomes" id="UP000070700"/>
    </source>
</evidence>
<keyword evidence="2" id="KW-0732">Signal</keyword>